<keyword evidence="6" id="KW-0564">Palmitate</keyword>
<sequence length="381" mass="41236">MNCRLQGCLRRVALAGALAVSSAGCWDLRTLDQRAFALLMAIDRQEGQWQLTAQIAVPGGQDRGGGAEGTPAAIELVSGRGNSLREALDDLRSRLHRELDTSHMDTVVIGEAAAREGLDRLLFLSRSLRVPVVASVAVSRGPAAEVTRARSPALNLPALFTARAFTGSFTRHPGVIPVPVWMLFNRLLPSPFQDPYAPGLVSREGQIDFAGVALFSGPRMVGWLDGHDAATLGVIRARRVVGSVSADVPAQDGQPGGRTVLRVVTGRIRYSADLRDGRPVLRLNASFHGDLDEAPPGLLRDAQGQARVEQALARESEARLESLLHRLQEIGSDPIGFGEDFRVRWPDSPFVRDKASWQAAYRQAEVEARVDISITSSGHRE</sequence>
<dbReference type="GO" id="GO:0009847">
    <property type="term" value="P:spore germination"/>
    <property type="evidence" value="ECO:0007669"/>
    <property type="project" value="InterPro"/>
</dbReference>
<dbReference type="EMBL" id="AP025628">
    <property type="protein sequence ID" value="BDG59827.1"/>
    <property type="molecule type" value="Genomic_DNA"/>
</dbReference>
<dbReference type="InterPro" id="IPR046953">
    <property type="entry name" value="Spore_GerAC-like_C"/>
</dbReference>
<evidence type="ECO:0000256" key="4">
    <source>
        <dbReference type="ARBA" id="ARBA00022729"/>
    </source>
</evidence>
<proteinExistence type="inferred from homology"/>
<dbReference type="InterPro" id="IPR057336">
    <property type="entry name" value="GerAC_N"/>
</dbReference>
<evidence type="ECO:0000256" key="2">
    <source>
        <dbReference type="ARBA" id="ARBA00007886"/>
    </source>
</evidence>
<comment type="subcellular location">
    <subcellularLocation>
        <location evidence="1">Membrane</location>
        <topology evidence="1">Lipid-anchor</topology>
    </subcellularLocation>
</comment>
<dbReference type="PANTHER" id="PTHR35789:SF1">
    <property type="entry name" value="SPORE GERMINATION PROTEIN B3"/>
    <property type="match status" value="1"/>
</dbReference>
<dbReference type="GO" id="GO:0016020">
    <property type="term" value="C:membrane"/>
    <property type="evidence" value="ECO:0007669"/>
    <property type="project" value="UniProtKB-SubCell"/>
</dbReference>
<evidence type="ECO:0000256" key="6">
    <source>
        <dbReference type="ARBA" id="ARBA00023139"/>
    </source>
</evidence>
<evidence type="ECO:0000256" key="1">
    <source>
        <dbReference type="ARBA" id="ARBA00004635"/>
    </source>
</evidence>
<dbReference type="RefSeq" id="WP_264843915.1">
    <property type="nucleotide sequence ID" value="NZ_AP025628.1"/>
</dbReference>
<dbReference type="Gene3D" id="3.30.300.210">
    <property type="entry name" value="Nutrient germinant receptor protein C, domain 3"/>
    <property type="match status" value="1"/>
</dbReference>
<dbReference type="PROSITE" id="PS51257">
    <property type="entry name" value="PROKAR_LIPOPROTEIN"/>
    <property type="match status" value="1"/>
</dbReference>
<dbReference type="Proteomes" id="UP001163687">
    <property type="component" value="Chromosome"/>
</dbReference>
<evidence type="ECO:0000313" key="10">
    <source>
        <dbReference type="EMBL" id="BDG59827.1"/>
    </source>
</evidence>
<dbReference type="NCBIfam" id="TIGR02887">
    <property type="entry name" value="spore_ger_x_C"/>
    <property type="match status" value="1"/>
</dbReference>
<feature type="domain" description="Spore germination GerAC-like C-terminal" evidence="8">
    <location>
        <begin position="211"/>
        <end position="378"/>
    </location>
</feature>
<keyword evidence="11" id="KW-1185">Reference proteome</keyword>
<keyword evidence="3" id="KW-0309">Germination</keyword>
<dbReference type="Pfam" id="PF25198">
    <property type="entry name" value="Spore_GerAC_N"/>
    <property type="match status" value="1"/>
</dbReference>
<protein>
    <submittedName>
        <fullName evidence="10">Spore germination protein B3</fullName>
    </submittedName>
</protein>
<keyword evidence="4" id="KW-0732">Signal</keyword>
<dbReference type="Pfam" id="PF05504">
    <property type="entry name" value="Spore_GerAC"/>
    <property type="match status" value="1"/>
</dbReference>
<keyword evidence="7" id="KW-0449">Lipoprotein</keyword>
<dbReference type="PANTHER" id="PTHR35789">
    <property type="entry name" value="SPORE GERMINATION PROTEIN B3"/>
    <property type="match status" value="1"/>
</dbReference>
<dbReference type="KEGG" id="cmic:caldi_09170"/>
<dbReference type="AlphaFoldDB" id="A0AA35CIU0"/>
<comment type="similarity">
    <text evidence="2">Belongs to the GerABKC lipoprotein family.</text>
</comment>
<accession>A0AA35CIU0</accession>
<dbReference type="InterPro" id="IPR038501">
    <property type="entry name" value="Spore_GerAC_C_sf"/>
</dbReference>
<reference evidence="10" key="1">
    <citation type="submission" date="2022-03" db="EMBL/GenBank/DDBJ databases">
        <title>Complete genome sequence of Caldinitratiruptor microaerophilus.</title>
        <authorList>
            <person name="Mukaiyama R."/>
            <person name="Nishiyama T."/>
            <person name="Ueda K."/>
        </authorList>
    </citation>
    <scope>NUCLEOTIDE SEQUENCE</scope>
    <source>
        <strain evidence="10">JCM 16183</strain>
    </source>
</reference>
<evidence type="ECO:0000313" key="11">
    <source>
        <dbReference type="Proteomes" id="UP001163687"/>
    </source>
</evidence>
<evidence type="ECO:0000256" key="7">
    <source>
        <dbReference type="ARBA" id="ARBA00023288"/>
    </source>
</evidence>
<name>A0AA35CIU0_9FIRM</name>
<gene>
    <name evidence="10" type="primary">gerBC</name>
    <name evidence="10" type="ORF">caldi_09170</name>
</gene>
<feature type="domain" description="Spore germination protein N-terminal" evidence="9">
    <location>
        <begin position="29"/>
        <end position="199"/>
    </location>
</feature>
<organism evidence="10 11">
    <name type="scientific">Caldinitratiruptor microaerophilus</name>
    <dbReference type="NCBI Taxonomy" id="671077"/>
    <lineage>
        <taxon>Bacteria</taxon>
        <taxon>Bacillati</taxon>
        <taxon>Bacillota</taxon>
        <taxon>Clostridia</taxon>
        <taxon>Eubacteriales</taxon>
        <taxon>Symbiobacteriaceae</taxon>
        <taxon>Caldinitratiruptor</taxon>
    </lineage>
</organism>
<evidence type="ECO:0000256" key="5">
    <source>
        <dbReference type="ARBA" id="ARBA00023136"/>
    </source>
</evidence>
<evidence type="ECO:0000259" key="8">
    <source>
        <dbReference type="Pfam" id="PF05504"/>
    </source>
</evidence>
<evidence type="ECO:0000259" key="9">
    <source>
        <dbReference type="Pfam" id="PF25198"/>
    </source>
</evidence>
<keyword evidence="5" id="KW-0472">Membrane</keyword>
<dbReference type="InterPro" id="IPR008844">
    <property type="entry name" value="Spore_GerAC-like"/>
</dbReference>
<evidence type="ECO:0000256" key="3">
    <source>
        <dbReference type="ARBA" id="ARBA00022544"/>
    </source>
</evidence>